<dbReference type="AlphaFoldDB" id="A0A364V3D1"/>
<comment type="caution">
    <text evidence="3">The sequence shown here is derived from an EMBL/GenBank/DDBJ whole genome shotgun (WGS) entry which is preliminary data.</text>
</comment>
<keyword evidence="3" id="KW-0255">Endonuclease</keyword>
<name>A0A364V3D1_9CORY</name>
<organism evidence="3 4">
    <name type="scientific">Corynebacterium heidelbergense</name>
    <dbReference type="NCBI Taxonomy" id="2055947"/>
    <lineage>
        <taxon>Bacteria</taxon>
        <taxon>Bacillati</taxon>
        <taxon>Actinomycetota</taxon>
        <taxon>Actinomycetes</taxon>
        <taxon>Mycobacteriales</taxon>
        <taxon>Corynebacteriaceae</taxon>
        <taxon>Corynebacterium</taxon>
    </lineage>
</organism>
<sequence>MHAVTINRQHLATAQACAPDTPEVVISDIATRLAVRLGISTACAVRYCDVGMLATTYPAITTCLATGAFSFAHMTRLADDLLAVPQAHRPKVDTTIATKVLTPTRACQAVPAVRCVHRRAQAIIAEICPPARPTDTDEVPTPPPPAGSLSIDTRDENTTTFHLTVDKPDAAELTAAITTTAAQRDLTTAEALIALIRGQVTTSVTVNLYAPRTNPQQLSTATAGLTDTQRARWVPRITHTRAVGWAYTRGYAPTDVVRAMVTGRDGTCRFPGCGVDAAECQIDHITRFDHTTPTGGGPTVTGNLHCLCAFHHRVKTSGQWDVTMAGDGTQVWTSHGDGHVVVTEPGGPLRRASFTHRATNRARILTDRNNQLKPPPDNEPPF</sequence>
<protein>
    <submittedName>
        <fullName evidence="3">HNH endonuclease</fullName>
    </submittedName>
</protein>
<keyword evidence="4" id="KW-1185">Reference proteome</keyword>
<dbReference type="SMART" id="SM00507">
    <property type="entry name" value="HNHc"/>
    <property type="match status" value="1"/>
</dbReference>
<keyword evidence="3" id="KW-0540">Nuclease</keyword>
<proteinExistence type="predicted"/>
<feature type="region of interest" description="Disordered" evidence="1">
    <location>
        <begin position="358"/>
        <end position="382"/>
    </location>
</feature>
<dbReference type="Proteomes" id="UP000251577">
    <property type="component" value="Unassembled WGS sequence"/>
</dbReference>
<evidence type="ECO:0000256" key="1">
    <source>
        <dbReference type="SAM" id="MobiDB-lite"/>
    </source>
</evidence>
<feature type="region of interest" description="Disordered" evidence="1">
    <location>
        <begin position="131"/>
        <end position="153"/>
    </location>
</feature>
<reference evidence="3 4" key="1">
    <citation type="journal article" date="2018" name="Syst. Appl. Microbiol.">
        <title>Corynebacterium heidelbergense sp. nov., isolated from the preen glands of Egyptian geese (Alopochen aegyptiacus).</title>
        <authorList>
            <person name="Braun M.S."/>
            <person name="Wang E."/>
            <person name="Zimmermann S."/>
            <person name="Wink M."/>
        </authorList>
    </citation>
    <scope>NUCLEOTIDE SEQUENCE [LARGE SCALE GENOMIC DNA]</scope>
    <source>
        <strain evidence="3 4">647</strain>
    </source>
</reference>
<evidence type="ECO:0000259" key="2">
    <source>
        <dbReference type="SMART" id="SM00507"/>
    </source>
</evidence>
<gene>
    <name evidence="3" type="ORF">DLJ54_09975</name>
</gene>
<dbReference type="GO" id="GO:0004519">
    <property type="term" value="F:endonuclease activity"/>
    <property type="evidence" value="ECO:0007669"/>
    <property type="project" value="UniProtKB-KW"/>
</dbReference>
<dbReference type="EMBL" id="QHCV01000181">
    <property type="protein sequence ID" value="RAV31136.1"/>
    <property type="molecule type" value="Genomic_DNA"/>
</dbReference>
<dbReference type="CDD" id="cd00085">
    <property type="entry name" value="HNHc"/>
    <property type="match status" value="1"/>
</dbReference>
<keyword evidence="3" id="KW-0378">Hydrolase</keyword>
<accession>A0A364V3D1</accession>
<dbReference type="InterPro" id="IPR003615">
    <property type="entry name" value="HNH_nuc"/>
</dbReference>
<feature type="domain" description="HNH nuclease" evidence="2">
    <location>
        <begin position="256"/>
        <end position="313"/>
    </location>
</feature>
<evidence type="ECO:0000313" key="4">
    <source>
        <dbReference type="Proteomes" id="UP000251577"/>
    </source>
</evidence>
<evidence type="ECO:0000313" key="3">
    <source>
        <dbReference type="EMBL" id="RAV31136.1"/>
    </source>
</evidence>
<feature type="compositionally biased region" description="Pro residues" evidence="1">
    <location>
        <begin position="373"/>
        <end position="382"/>
    </location>
</feature>